<evidence type="ECO:0000259" key="2">
    <source>
        <dbReference type="Pfam" id="PF12146"/>
    </source>
</evidence>
<dbReference type="InterPro" id="IPR022742">
    <property type="entry name" value="Hydrolase_4"/>
</dbReference>
<evidence type="ECO:0000313" key="3">
    <source>
        <dbReference type="EMBL" id="PWV97213.1"/>
    </source>
</evidence>
<feature type="domain" description="Serine aminopeptidase S33" evidence="2">
    <location>
        <begin position="46"/>
        <end position="298"/>
    </location>
</feature>
<gene>
    <name evidence="3" type="ORF">DFR52_107125</name>
</gene>
<feature type="compositionally biased region" description="Basic and acidic residues" evidence="1">
    <location>
        <begin position="336"/>
        <end position="351"/>
    </location>
</feature>
<dbReference type="RefSeq" id="WP_110034276.1">
    <property type="nucleotide sequence ID" value="NZ_QGTR01000007.1"/>
</dbReference>
<dbReference type="Pfam" id="PF12146">
    <property type="entry name" value="Hydrolase_4"/>
    <property type="match status" value="1"/>
</dbReference>
<dbReference type="EMBL" id="QGTR01000007">
    <property type="protein sequence ID" value="PWV97213.1"/>
    <property type="molecule type" value="Genomic_DNA"/>
</dbReference>
<comment type="caution">
    <text evidence="3">The sequence shown here is derived from an EMBL/GenBank/DDBJ whole genome shotgun (WGS) entry which is preliminary data.</text>
</comment>
<feature type="region of interest" description="Disordered" evidence="1">
    <location>
        <begin position="322"/>
        <end position="351"/>
    </location>
</feature>
<dbReference type="Gene3D" id="3.40.50.1820">
    <property type="entry name" value="alpha/beta hydrolase"/>
    <property type="match status" value="1"/>
</dbReference>
<dbReference type="InterPro" id="IPR029058">
    <property type="entry name" value="AB_hydrolase_fold"/>
</dbReference>
<dbReference type="PANTHER" id="PTHR11614">
    <property type="entry name" value="PHOSPHOLIPASE-RELATED"/>
    <property type="match status" value="1"/>
</dbReference>
<protein>
    <submittedName>
        <fullName evidence="3">Lysophospholipase</fullName>
    </submittedName>
</protein>
<name>A0A317PFH5_9HYPH</name>
<keyword evidence="4" id="KW-1185">Reference proteome</keyword>
<accession>A0A317PFH5</accession>
<proteinExistence type="predicted"/>
<dbReference type="Proteomes" id="UP000246352">
    <property type="component" value="Unassembled WGS sequence"/>
</dbReference>
<sequence>MEQSDPGVLFSTADNPTPGNHVSGYFTTFDRRRLRYAIFKTEKTVARGTIVLLQGRNETIEKYYETIRHFTARGLWVATFDWRGQGGSPRLLKNPLRGHVRRFADFERDLTVFLETIVLPETRLPFFLVAHSMGSLVALSAAPKLANRIERMALVAPFVAMSGLPVSAGTLGVMARMLSSIGLGWLRLSRDGFPRPFADNALTSDRQRFERNQGIILTHPGLRQGPATVRWVLEMSRAIRRVNRFDHLDRIRVPTLLIAAGNDSIVDVRAVTGLANRFRAGSAITIDGARHELLQEADRYRLPTLAAIDAFIPVDQSDEPAAKSRDAAAAGAFADEASRTSSRDNETGQEL</sequence>
<dbReference type="OrthoDB" id="9788260at2"/>
<reference evidence="3 4" key="1">
    <citation type="submission" date="2018-05" db="EMBL/GenBank/DDBJ databases">
        <title>Genomic Encyclopedia of Type Strains, Phase IV (KMG-IV): sequencing the most valuable type-strain genomes for metagenomic binning, comparative biology and taxonomic classification.</title>
        <authorList>
            <person name="Goeker M."/>
        </authorList>
    </citation>
    <scope>NUCLEOTIDE SEQUENCE [LARGE SCALE GENOMIC DNA]</scope>
    <source>
        <strain evidence="3 4">DSM 16791</strain>
    </source>
</reference>
<evidence type="ECO:0000313" key="4">
    <source>
        <dbReference type="Proteomes" id="UP000246352"/>
    </source>
</evidence>
<dbReference type="SUPFAM" id="SSF53474">
    <property type="entry name" value="alpha/beta-Hydrolases"/>
    <property type="match status" value="1"/>
</dbReference>
<dbReference type="AlphaFoldDB" id="A0A317PFH5"/>
<evidence type="ECO:0000256" key="1">
    <source>
        <dbReference type="SAM" id="MobiDB-lite"/>
    </source>
</evidence>
<dbReference type="InterPro" id="IPR051044">
    <property type="entry name" value="MAG_DAG_Lipase"/>
</dbReference>
<organism evidence="3 4">
    <name type="scientific">Hoeflea marina</name>
    <dbReference type="NCBI Taxonomy" id="274592"/>
    <lineage>
        <taxon>Bacteria</taxon>
        <taxon>Pseudomonadati</taxon>
        <taxon>Pseudomonadota</taxon>
        <taxon>Alphaproteobacteria</taxon>
        <taxon>Hyphomicrobiales</taxon>
        <taxon>Rhizobiaceae</taxon>
        <taxon>Hoeflea</taxon>
    </lineage>
</organism>